<keyword evidence="7" id="KW-0809">Transit peptide</keyword>
<evidence type="ECO:0000256" key="6">
    <source>
        <dbReference type="ARBA" id="ARBA00022801"/>
    </source>
</evidence>
<protein>
    <submittedName>
        <fullName evidence="13">Site-2 protease family protein</fullName>
    </submittedName>
</protein>
<keyword evidence="5 11" id="KW-0812">Transmembrane</keyword>
<dbReference type="PANTHER" id="PTHR31412:SF0">
    <property type="entry name" value="ZINC METALLOPROTEASE EGY1, CHLOROPLASTIC-RELATED"/>
    <property type="match status" value="1"/>
</dbReference>
<comment type="similarity">
    <text evidence="3">Belongs to the peptidase M50B family.</text>
</comment>
<feature type="compositionally biased region" description="Pro residues" evidence="10">
    <location>
        <begin position="100"/>
        <end position="110"/>
    </location>
</feature>
<feature type="transmembrane region" description="Helical" evidence="11">
    <location>
        <begin position="206"/>
        <end position="230"/>
    </location>
</feature>
<proteinExistence type="inferred from homology"/>
<feature type="transmembrane region" description="Helical" evidence="11">
    <location>
        <begin position="280"/>
        <end position="296"/>
    </location>
</feature>
<keyword evidence="4 13" id="KW-0645">Protease</keyword>
<keyword evidence="8 11" id="KW-1133">Transmembrane helix</keyword>
<dbReference type="PANTHER" id="PTHR31412">
    <property type="entry name" value="ZINC METALLOPROTEASE EGY1"/>
    <property type="match status" value="1"/>
</dbReference>
<evidence type="ECO:0000256" key="8">
    <source>
        <dbReference type="ARBA" id="ARBA00022989"/>
    </source>
</evidence>
<dbReference type="OrthoDB" id="494312at2"/>
<dbReference type="CDD" id="cd06160">
    <property type="entry name" value="S2P-M50_like_2"/>
    <property type="match status" value="1"/>
</dbReference>
<feature type="transmembrane region" description="Helical" evidence="11">
    <location>
        <begin position="242"/>
        <end position="260"/>
    </location>
</feature>
<evidence type="ECO:0000256" key="9">
    <source>
        <dbReference type="ARBA" id="ARBA00023136"/>
    </source>
</evidence>
<keyword evidence="14" id="KW-1185">Reference proteome</keyword>
<dbReference type="Pfam" id="PF02163">
    <property type="entry name" value="Peptidase_M50"/>
    <property type="match status" value="1"/>
</dbReference>
<dbReference type="AlphaFoldDB" id="A0A1U7H4X7"/>
<sequence>MTVWFLILLGLITYLMVQRSVARLTQTPVWLLWLVLMTPALLWTGWTVMHGEKQPLPRSLMIWPLVICPILYWVLFQWGRQPQQDKPTEAQAPQTEPTTLPSPEPTPVRPIQPNEEQKLRDCFPWSVYYIQNIEYRPQAVICRGQLRSKPNEAYQKIKENIETKFAGKFLVFFQEGVNGKPFFVLVPNTLTTQRNTPRKKEQLKQFGWALLLLLATLVTTTKVGVEIAGIELTIRQFQSNPSLILQGLPYALALMFILGVHELGHYLMATRRYKIRSTPPYFIPMPFFLGTFGAFIKMRSPVPNRKALFDVSIAGPLAGFVVTLPLLIWGLAHSEVVSLPEEKTGLLNPDALNPKYSILLALLSKLALGSQLTPQSAIDLHPVAVAACLGLIVTALNLMPVGQLDGGHIVHAMFGQRNAILIGQVARLLLLLLSLVQPGFFLWALILLFIPLMDEPALNDVTELDNQRDVWGLFAMALLVMIILPLPQAIASLLQI</sequence>
<feature type="transmembrane region" description="Helical" evidence="11">
    <location>
        <begin position="60"/>
        <end position="79"/>
    </location>
</feature>
<evidence type="ECO:0000313" key="13">
    <source>
        <dbReference type="EMBL" id="OKH16299.1"/>
    </source>
</evidence>
<evidence type="ECO:0000256" key="11">
    <source>
        <dbReference type="SAM" id="Phobius"/>
    </source>
</evidence>
<feature type="transmembrane region" description="Helical" evidence="11">
    <location>
        <begin position="470"/>
        <end position="494"/>
    </location>
</feature>
<feature type="transmembrane region" description="Helical" evidence="11">
    <location>
        <begin position="29"/>
        <end position="48"/>
    </location>
</feature>
<evidence type="ECO:0000256" key="5">
    <source>
        <dbReference type="ARBA" id="ARBA00022692"/>
    </source>
</evidence>
<feature type="transmembrane region" description="Helical" evidence="11">
    <location>
        <begin position="425"/>
        <end position="450"/>
    </location>
</feature>
<comment type="cofactor">
    <cofactor evidence="1">
        <name>Zn(2+)</name>
        <dbReference type="ChEBI" id="CHEBI:29105"/>
    </cofactor>
</comment>
<reference evidence="13 14" key="1">
    <citation type="submission" date="2016-11" db="EMBL/GenBank/DDBJ databases">
        <title>Draft Genome Sequences of Nine Cyanobacterial Strains from Diverse Habitats.</title>
        <authorList>
            <person name="Zhu T."/>
            <person name="Hou S."/>
            <person name="Lu X."/>
            <person name="Hess W.R."/>
        </authorList>
    </citation>
    <scope>NUCLEOTIDE SEQUENCE [LARGE SCALE GENOMIC DNA]</scope>
    <source>
        <strain evidence="13 14">NIES-592</strain>
    </source>
</reference>
<evidence type="ECO:0000256" key="3">
    <source>
        <dbReference type="ARBA" id="ARBA00007931"/>
    </source>
</evidence>
<dbReference type="GO" id="GO:0016020">
    <property type="term" value="C:membrane"/>
    <property type="evidence" value="ECO:0007669"/>
    <property type="project" value="UniProtKB-SubCell"/>
</dbReference>
<evidence type="ECO:0000256" key="2">
    <source>
        <dbReference type="ARBA" id="ARBA00004141"/>
    </source>
</evidence>
<keyword evidence="9 11" id="KW-0472">Membrane</keyword>
<accession>A0A1U7H4X7</accession>
<feature type="transmembrane region" description="Helical" evidence="11">
    <location>
        <begin position="308"/>
        <end position="332"/>
    </location>
</feature>
<comment type="caution">
    <text evidence="13">The sequence shown here is derived from an EMBL/GenBank/DDBJ whole genome shotgun (WGS) entry which is preliminary data.</text>
</comment>
<gene>
    <name evidence="13" type="ORF">NIES592_01240</name>
</gene>
<feature type="region of interest" description="Disordered" evidence="10">
    <location>
        <begin position="85"/>
        <end position="113"/>
    </location>
</feature>
<dbReference type="GO" id="GO:0008233">
    <property type="term" value="F:peptidase activity"/>
    <property type="evidence" value="ECO:0007669"/>
    <property type="project" value="UniProtKB-KW"/>
</dbReference>
<name>A0A1U7H4X7_9CYAN</name>
<comment type="subcellular location">
    <subcellularLocation>
        <location evidence="2">Membrane</location>
        <topology evidence="2">Multi-pass membrane protein</topology>
    </subcellularLocation>
</comment>
<evidence type="ECO:0000259" key="12">
    <source>
        <dbReference type="Pfam" id="PF02163"/>
    </source>
</evidence>
<dbReference type="RefSeq" id="WP_062249342.1">
    <property type="nucleotide sequence ID" value="NZ_MRCA01000001.1"/>
</dbReference>
<dbReference type="GO" id="GO:0006508">
    <property type="term" value="P:proteolysis"/>
    <property type="evidence" value="ECO:0007669"/>
    <property type="project" value="UniProtKB-KW"/>
</dbReference>
<keyword evidence="6" id="KW-0378">Hydrolase</keyword>
<evidence type="ECO:0000256" key="1">
    <source>
        <dbReference type="ARBA" id="ARBA00001947"/>
    </source>
</evidence>
<organism evidence="13 14">
    <name type="scientific">Fischerella major NIES-592</name>
    <dbReference type="NCBI Taxonomy" id="210994"/>
    <lineage>
        <taxon>Bacteria</taxon>
        <taxon>Bacillati</taxon>
        <taxon>Cyanobacteriota</taxon>
        <taxon>Cyanophyceae</taxon>
        <taxon>Nostocales</taxon>
        <taxon>Hapalosiphonaceae</taxon>
        <taxon>Fischerella</taxon>
    </lineage>
</organism>
<evidence type="ECO:0000256" key="7">
    <source>
        <dbReference type="ARBA" id="ARBA00022946"/>
    </source>
</evidence>
<evidence type="ECO:0000256" key="4">
    <source>
        <dbReference type="ARBA" id="ARBA00022670"/>
    </source>
</evidence>
<dbReference type="Proteomes" id="UP000186391">
    <property type="component" value="Unassembled WGS sequence"/>
</dbReference>
<dbReference type="InterPro" id="IPR008915">
    <property type="entry name" value="Peptidase_M50"/>
</dbReference>
<dbReference type="EMBL" id="MRCA01000001">
    <property type="protein sequence ID" value="OKH16299.1"/>
    <property type="molecule type" value="Genomic_DNA"/>
</dbReference>
<evidence type="ECO:0000256" key="10">
    <source>
        <dbReference type="SAM" id="MobiDB-lite"/>
    </source>
</evidence>
<evidence type="ECO:0000313" key="14">
    <source>
        <dbReference type="Proteomes" id="UP000186391"/>
    </source>
</evidence>
<feature type="domain" description="Peptidase M50" evidence="12">
    <location>
        <begin position="250"/>
        <end position="418"/>
    </location>
</feature>
<dbReference type="InterPro" id="IPR044838">
    <property type="entry name" value="EGY1-like"/>
</dbReference>